<organism evidence="1 2">
    <name type="scientific">Canna indica</name>
    <name type="common">Indian-shot</name>
    <dbReference type="NCBI Taxonomy" id="4628"/>
    <lineage>
        <taxon>Eukaryota</taxon>
        <taxon>Viridiplantae</taxon>
        <taxon>Streptophyta</taxon>
        <taxon>Embryophyta</taxon>
        <taxon>Tracheophyta</taxon>
        <taxon>Spermatophyta</taxon>
        <taxon>Magnoliopsida</taxon>
        <taxon>Liliopsida</taxon>
        <taxon>Zingiberales</taxon>
        <taxon>Cannaceae</taxon>
        <taxon>Canna</taxon>
    </lineage>
</organism>
<gene>
    <name evidence="1" type="ORF">Cni_G04209</name>
</gene>
<dbReference type="PANTHER" id="PTHR37176:SF1">
    <property type="entry name" value="PROTEIN DOUBLE-STRAND BREAK FORMATION"/>
    <property type="match status" value="1"/>
</dbReference>
<dbReference type="GO" id="GO:0042138">
    <property type="term" value="P:meiotic DNA double-strand break formation"/>
    <property type="evidence" value="ECO:0007669"/>
    <property type="project" value="InterPro"/>
</dbReference>
<accession>A0AAQ3JT48</accession>
<reference evidence="1 2" key="1">
    <citation type="submission" date="2023-10" db="EMBL/GenBank/DDBJ databases">
        <title>Chromosome-scale genome assembly provides insights into flower coloration mechanisms of Canna indica.</title>
        <authorList>
            <person name="Li C."/>
        </authorList>
    </citation>
    <scope>NUCLEOTIDE SEQUENCE [LARGE SCALE GENOMIC DNA]</scope>
    <source>
        <tissue evidence="1">Flower</tissue>
    </source>
</reference>
<dbReference type="PANTHER" id="PTHR37176">
    <property type="entry name" value="F10K1.23"/>
    <property type="match status" value="1"/>
</dbReference>
<dbReference type="InterPro" id="IPR044969">
    <property type="entry name" value="DFO"/>
</dbReference>
<proteinExistence type="predicted"/>
<name>A0AAQ3JT48_9LILI</name>
<dbReference type="Proteomes" id="UP001327560">
    <property type="component" value="Chromosome 1"/>
</dbReference>
<evidence type="ECO:0000313" key="2">
    <source>
        <dbReference type="Proteomes" id="UP001327560"/>
    </source>
</evidence>
<keyword evidence="2" id="KW-1185">Reference proteome</keyword>
<dbReference type="EMBL" id="CP136890">
    <property type="protein sequence ID" value="WOK95502.1"/>
    <property type="molecule type" value="Genomic_DNA"/>
</dbReference>
<dbReference type="AlphaFoldDB" id="A0AAQ3JT48"/>
<sequence length="240" mass="27198">MSGSTSEAIALFRSQLQSRRFDDRTLGTLESVLVTRNVQSLIETRAALRELLRSEASSVMGGVSVMTVDEKLRIVQFFVGAFALVGDIESCLALKYEALILRESKYLQFDGLQVTYEEWLTFANDSIDNGFFPIAIQGIEKALQCIQINKLKGPEFAMSSVEEHIVDYIKNLKNITISLIEKNSVRVQSSEYMKRKDIQKQASISRSRKANQIASSVFRSAIEKRNMQKLQRSQGLQENW</sequence>
<evidence type="ECO:0000313" key="1">
    <source>
        <dbReference type="EMBL" id="WOK95502.1"/>
    </source>
</evidence>
<protein>
    <submittedName>
        <fullName evidence="1">Uncharacterized protein</fullName>
    </submittedName>
</protein>